<reference evidence="2 3" key="1">
    <citation type="journal article" date="2015" name="Nature">
        <title>rRNA introns, odd ribosomes, and small enigmatic genomes across a large radiation of phyla.</title>
        <authorList>
            <person name="Brown C.T."/>
            <person name="Hug L.A."/>
            <person name="Thomas B.C."/>
            <person name="Sharon I."/>
            <person name="Castelle C.J."/>
            <person name="Singh A."/>
            <person name="Wilkins M.J."/>
            <person name="Williams K.H."/>
            <person name="Banfield J.F."/>
        </authorList>
    </citation>
    <scope>NUCLEOTIDE SEQUENCE [LARGE SCALE GENOMIC DNA]</scope>
</reference>
<dbReference type="EMBL" id="LCRD01000035">
    <property type="protein sequence ID" value="KKW29703.1"/>
    <property type="molecule type" value="Genomic_DNA"/>
</dbReference>
<name>A0A0G1XEM3_9BACT</name>
<evidence type="ECO:0000256" key="1">
    <source>
        <dbReference type="SAM" id="MobiDB-lite"/>
    </source>
</evidence>
<dbReference type="Proteomes" id="UP000034846">
    <property type="component" value="Unassembled WGS sequence"/>
</dbReference>
<comment type="caution">
    <text evidence="2">The sequence shown here is derived from an EMBL/GenBank/DDBJ whole genome shotgun (WGS) entry which is preliminary data.</text>
</comment>
<feature type="region of interest" description="Disordered" evidence="1">
    <location>
        <begin position="1"/>
        <end position="21"/>
    </location>
</feature>
<dbReference type="AlphaFoldDB" id="A0A0G1XEM3"/>
<protein>
    <submittedName>
        <fullName evidence="2">Uncharacterized protein</fullName>
    </submittedName>
</protein>
<proteinExistence type="predicted"/>
<evidence type="ECO:0000313" key="2">
    <source>
        <dbReference type="EMBL" id="KKW29703.1"/>
    </source>
</evidence>
<sequence>MLGEEVSRSQEKPIETSREHVESQALNIDTLNFENIARCYELRSVHFLLFERKLVLSPQVACERMEESRRSVEQMKVKPGDEWGENEKRKREREYIGKFEKNKDRIFRIRYFLKDAGYTQGFLDDEAVVEKYNAVLQSLFDRVYQAQLVGKADEELIALREAVNKVMRSARSGFSADEDDIKKVVEDINLFLPPVPNKWGRSPELVFHKRPALGESFLEFIHLSFPAVDLEDCQQDQVVYLEHIGTIGRCKIGQDGKRLLEVVMEHPRTVTGSGFRRPFLRLENVTGKVYPLTFAEGVPKEREERAAMFEAIPQALEARGVHNMKTHIFDATFLADALDSGAWSLPSLGGFQVETRTIHDGKVHEEFEYFRRNFPYNTFIFDGDLLEKAFPSTDAGNTMGPFHFIPGGLRFDHPAFLYCIVSPGIRTRLLNWIGTMDAARKMAIFGDKNVEEFFVSTPAELK</sequence>
<gene>
    <name evidence="2" type="ORF">UY72_C0035G0003</name>
</gene>
<organism evidence="2 3">
    <name type="scientific">Candidatus Uhrbacteria bacterium GW2011_GWD2_52_7</name>
    <dbReference type="NCBI Taxonomy" id="1618989"/>
    <lineage>
        <taxon>Bacteria</taxon>
        <taxon>Candidatus Uhriibacteriota</taxon>
    </lineage>
</organism>
<evidence type="ECO:0000313" key="3">
    <source>
        <dbReference type="Proteomes" id="UP000034846"/>
    </source>
</evidence>
<accession>A0A0G1XEM3</accession>